<accession>A0A6U0Z877</accession>
<comment type="similarity">
    <text evidence="1">Belongs to the phosducin family.</text>
</comment>
<dbReference type="GO" id="GO:0005737">
    <property type="term" value="C:cytoplasm"/>
    <property type="evidence" value="ECO:0007669"/>
    <property type="project" value="TreeGrafter"/>
</dbReference>
<evidence type="ECO:0000259" key="2">
    <source>
        <dbReference type="Pfam" id="PF02114"/>
    </source>
</evidence>
<name>A0A6U0Z877_9CHLO</name>
<dbReference type="InterPro" id="IPR051498">
    <property type="entry name" value="Phosducin-like_chap/apop_reg"/>
</dbReference>
<sequence>MADYHTYYKGPEGETTQWEDIQIRLGNLAPKEKAWKPEKYAPEEELSKNKEWIDAKTQDELEEGLDEEFQDDRALNEYRLQRIQQIKAAAAKPKFGTVELIRGSEFVQKVTQASEKYLVACLLYREGHIPCRPLLQCLPELASKYPSTKFVQCFAQDAIPNYPDAGLPLLLLYKDGQCVKNLQGLKPYGGDKLTPEHLALVLNTFGPYCIRDGEDEDQATNDQIRSLATRLADKRAEYGGTKDPEDESSDFDD</sequence>
<dbReference type="AlphaFoldDB" id="A0A6U0Z877"/>
<evidence type="ECO:0000256" key="1">
    <source>
        <dbReference type="ARBA" id="ARBA00009686"/>
    </source>
</evidence>
<reference evidence="3" key="1">
    <citation type="submission" date="2021-01" db="EMBL/GenBank/DDBJ databases">
        <authorList>
            <person name="Corre E."/>
            <person name="Pelletier E."/>
            <person name="Niang G."/>
            <person name="Scheremetjew M."/>
            <person name="Finn R."/>
            <person name="Kale V."/>
            <person name="Holt S."/>
            <person name="Cochrane G."/>
            <person name="Meng A."/>
            <person name="Brown T."/>
            <person name="Cohen L."/>
        </authorList>
    </citation>
    <scope>NUCLEOTIDE SEQUENCE</scope>
    <source>
        <strain evidence="3">SAG 63-3</strain>
    </source>
</reference>
<evidence type="ECO:0000313" key="3">
    <source>
        <dbReference type="EMBL" id="CAD8792593.1"/>
    </source>
</evidence>
<dbReference type="Gene3D" id="3.40.30.10">
    <property type="entry name" value="Glutaredoxin"/>
    <property type="match status" value="1"/>
</dbReference>
<dbReference type="PANTHER" id="PTHR45809">
    <property type="entry name" value="VIRAL IAP-ASSOCIATED FACTOR HOMOLOG"/>
    <property type="match status" value="1"/>
</dbReference>
<dbReference type="EMBL" id="HBFM01033584">
    <property type="protein sequence ID" value="CAD8792593.1"/>
    <property type="molecule type" value="Transcribed_RNA"/>
</dbReference>
<dbReference type="InterPro" id="IPR036249">
    <property type="entry name" value="Thioredoxin-like_sf"/>
</dbReference>
<dbReference type="GO" id="GO:0006457">
    <property type="term" value="P:protein folding"/>
    <property type="evidence" value="ECO:0007669"/>
    <property type="project" value="TreeGrafter"/>
</dbReference>
<proteinExistence type="inferred from homology"/>
<dbReference type="SUPFAM" id="SSF52833">
    <property type="entry name" value="Thioredoxin-like"/>
    <property type="match status" value="1"/>
</dbReference>
<dbReference type="Pfam" id="PF02114">
    <property type="entry name" value="Phosducin"/>
    <property type="match status" value="1"/>
</dbReference>
<feature type="domain" description="Phosducin" evidence="2">
    <location>
        <begin position="50"/>
        <end position="187"/>
    </location>
</feature>
<protein>
    <recommendedName>
        <fullName evidence="2">Phosducin domain-containing protein</fullName>
    </recommendedName>
</protein>
<dbReference type="InterPro" id="IPR024253">
    <property type="entry name" value="Phosducin_thioredoxin-like_dom"/>
</dbReference>
<dbReference type="PANTHER" id="PTHR45809:SF3">
    <property type="entry name" value="VIRAL IAP-ASSOCIATED FACTOR HOMOLOG"/>
    <property type="match status" value="1"/>
</dbReference>
<gene>
    <name evidence="3" type="ORF">PPAR00522_LOCUS21912</name>
</gene>
<organism evidence="3">
    <name type="scientific">Polytomella parva</name>
    <dbReference type="NCBI Taxonomy" id="51329"/>
    <lineage>
        <taxon>Eukaryota</taxon>
        <taxon>Viridiplantae</taxon>
        <taxon>Chlorophyta</taxon>
        <taxon>core chlorophytes</taxon>
        <taxon>Chlorophyceae</taxon>
        <taxon>CS clade</taxon>
        <taxon>Chlamydomonadales</taxon>
        <taxon>Chlamydomonadaceae</taxon>
        <taxon>Polytomella</taxon>
    </lineage>
</organism>